<protein>
    <submittedName>
        <fullName evidence="16">Cytochrome P450</fullName>
    </submittedName>
</protein>
<dbReference type="GO" id="GO:0005506">
    <property type="term" value="F:iron ion binding"/>
    <property type="evidence" value="ECO:0007669"/>
    <property type="project" value="InterPro"/>
</dbReference>
<sequence length="495" mass="57427">MSFLSVLLKIFGVLIATIILIIDFFRQRYKYWKIRGVQHLNPTIPVGNADDPTIPSGELFANYYHTMKKKNVPYAGMYFFHLPVFIPIDLDLVKRIMQTDFTHFMDHGLYYHEEVDPLSAHIFALGGEKWRNLRTKLTPTFTSGKMKSMFLIVVKISQELVNVMTDECKIGPIETKDMSARFTTDVIGNCAFGIECNSLKNPDTEFRVQAKRLFALTKFEMLMNLLTFLIPDFMRMCKVRFFPKEATDFFWGVIKKTAEYREKNGVSRNDAMQLLLDMKTNLTLTFNELAAQAFVFFLAGFDTTSSSISFALLELALNEDIQNRLRVEINEVLENYNGEYTYDMLAELHYLDMVIFETLRKYPPIPSYTRVCTKDYQVPGSDLVIPKGQRVFIPIQGIHNDPEIYPNPQIFDPTRFNEENKTKRHQFAFLPFGEGPRACLGMRFAMMQTKMCLVLMIRNFKLAINSKTEFPLKYDPTKFFPCPLGGLWIDLEKIK</sequence>
<proteinExistence type="inferred from homology"/>
<evidence type="ECO:0000256" key="9">
    <source>
        <dbReference type="ARBA" id="ARBA00023002"/>
    </source>
</evidence>
<dbReference type="FunFam" id="1.10.630.10:FF:000042">
    <property type="entry name" value="Cytochrome P450"/>
    <property type="match status" value="1"/>
</dbReference>
<feature type="transmembrane region" description="Helical" evidence="15">
    <location>
        <begin position="6"/>
        <end position="25"/>
    </location>
</feature>
<dbReference type="EMBL" id="JASPKY010000947">
    <property type="protein sequence ID" value="KAK9679995.1"/>
    <property type="molecule type" value="Genomic_DNA"/>
</dbReference>
<comment type="subcellular location">
    <subcellularLocation>
        <location evidence="3">Endoplasmic reticulum membrane</location>
        <topology evidence="3">Peripheral membrane protein</topology>
    </subcellularLocation>
    <subcellularLocation>
        <location evidence="2">Microsome membrane</location>
        <topology evidence="2">Peripheral membrane protein</topology>
    </subcellularLocation>
</comment>
<dbReference type="SUPFAM" id="SSF48264">
    <property type="entry name" value="Cytochrome P450"/>
    <property type="match status" value="1"/>
</dbReference>
<keyword evidence="11 14" id="KW-0503">Monooxygenase</keyword>
<dbReference type="InterPro" id="IPR001128">
    <property type="entry name" value="Cyt_P450"/>
</dbReference>
<dbReference type="InterPro" id="IPR002401">
    <property type="entry name" value="Cyt_P450_E_grp-I"/>
</dbReference>
<evidence type="ECO:0000256" key="15">
    <source>
        <dbReference type="SAM" id="Phobius"/>
    </source>
</evidence>
<name>A0AAW1HUI2_POPJA</name>
<organism evidence="16 17">
    <name type="scientific">Popillia japonica</name>
    <name type="common">Japanese beetle</name>
    <dbReference type="NCBI Taxonomy" id="7064"/>
    <lineage>
        <taxon>Eukaryota</taxon>
        <taxon>Metazoa</taxon>
        <taxon>Ecdysozoa</taxon>
        <taxon>Arthropoda</taxon>
        <taxon>Hexapoda</taxon>
        <taxon>Insecta</taxon>
        <taxon>Pterygota</taxon>
        <taxon>Neoptera</taxon>
        <taxon>Endopterygota</taxon>
        <taxon>Coleoptera</taxon>
        <taxon>Polyphaga</taxon>
        <taxon>Scarabaeiformia</taxon>
        <taxon>Scarabaeidae</taxon>
        <taxon>Rutelinae</taxon>
        <taxon>Popillia</taxon>
    </lineage>
</organism>
<evidence type="ECO:0000256" key="8">
    <source>
        <dbReference type="ARBA" id="ARBA00022848"/>
    </source>
</evidence>
<keyword evidence="15" id="KW-0812">Transmembrane</keyword>
<evidence type="ECO:0000256" key="12">
    <source>
        <dbReference type="ARBA" id="ARBA00023136"/>
    </source>
</evidence>
<keyword evidence="10 13" id="KW-0408">Iron</keyword>
<gene>
    <name evidence="16" type="ORF">QE152_g39503</name>
</gene>
<evidence type="ECO:0000256" key="1">
    <source>
        <dbReference type="ARBA" id="ARBA00001971"/>
    </source>
</evidence>
<comment type="caution">
    <text evidence="16">The sequence shown here is derived from an EMBL/GenBank/DDBJ whole genome shotgun (WGS) entry which is preliminary data.</text>
</comment>
<keyword evidence="17" id="KW-1185">Reference proteome</keyword>
<evidence type="ECO:0000313" key="16">
    <source>
        <dbReference type="EMBL" id="KAK9679995.1"/>
    </source>
</evidence>
<evidence type="ECO:0000256" key="4">
    <source>
        <dbReference type="ARBA" id="ARBA00010617"/>
    </source>
</evidence>
<evidence type="ECO:0000256" key="2">
    <source>
        <dbReference type="ARBA" id="ARBA00004174"/>
    </source>
</evidence>
<keyword evidence="12 15" id="KW-0472">Membrane</keyword>
<dbReference type="PANTHER" id="PTHR24292">
    <property type="entry name" value="CYTOCHROME P450"/>
    <property type="match status" value="1"/>
</dbReference>
<dbReference type="PANTHER" id="PTHR24292:SF100">
    <property type="entry name" value="CYTOCHROME P450 6A16, ISOFORM B-RELATED"/>
    <property type="match status" value="1"/>
</dbReference>
<evidence type="ECO:0000256" key="5">
    <source>
        <dbReference type="ARBA" id="ARBA00022617"/>
    </source>
</evidence>
<dbReference type="InterPro" id="IPR017972">
    <property type="entry name" value="Cyt_P450_CS"/>
</dbReference>
<evidence type="ECO:0000256" key="6">
    <source>
        <dbReference type="ARBA" id="ARBA00022723"/>
    </source>
</evidence>
<keyword evidence="8" id="KW-0492">Microsome</keyword>
<dbReference type="GO" id="GO:0020037">
    <property type="term" value="F:heme binding"/>
    <property type="evidence" value="ECO:0007669"/>
    <property type="project" value="InterPro"/>
</dbReference>
<dbReference type="CDD" id="cd11056">
    <property type="entry name" value="CYP6-like"/>
    <property type="match status" value="1"/>
</dbReference>
<dbReference type="AlphaFoldDB" id="A0AAW1HUI2"/>
<comment type="similarity">
    <text evidence="4 14">Belongs to the cytochrome P450 family.</text>
</comment>
<evidence type="ECO:0000256" key="11">
    <source>
        <dbReference type="ARBA" id="ARBA00023033"/>
    </source>
</evidence>
<accession>A0AAW1HUI2</accession>
<keyword evidence="6 13" id="KW-0479">Metal-binding</keyword>
<evidence type="ECO:0000256" key="3">
    <source>
        <dbReference type="ARBA" id="ARBA00004406"/>
    </source>
</evidence>
<dbReference type="GO" id="GO:0004497">
    <property type="term" value="F:monooxygenase activity"/>
    <property type="evidence" value="ECO:0007669"/>
    <property type="project" value="UniProtKB-KW"/>
</dbReference>
<evidence type="ECO:0000256" key="14">
    <source>
        <dbReference type="RuleBase" id="RU000461"/>
    </source>
</evidence>
<dbReference type="Pfam" id="PF00067">
    <property type="entry name" value="p450"/>
    <property type="match status" value="1"/>
</dbReference>
<reference evidence="16 17" key="1">
    <citation type="journal article" date="2024" name="BMC Genomics">
        <title>De novo assembly and annotation of Popillia japonica's genome with initial clues to its potential as an invasive pest.</title>
        <authorList>
            <person name="Cucini C."/>
            <person name="Boschi S."/>
            <person name="Funari R."/>
            <person name="Cardaioli E."/>
            <person name="Iannotti N."/>
            <person name="Marturano G."/>
            <person name="Paoli F."/>
            <person name="Bruttini M."/>
            <person name="Carapelli A."/>
            <person name="Frati F."/>
            <person name="Nardi F."/>
        </authorList>
    </citation>
    <scope>NUCLEOTIDE SEQUENCE [LARGE SCALE GENOMIC DNA]</scope>
    <source>
        <strain evidence="16">DMR45628</strain>
    </source>
</reference>
<dbReference type="InterPro" id="IPR036396">
    <property type="entry name" value="Cyt_P450_sf"/>
</dbReference>
<dbReference type="PRINTS" id="PR00385">
    <property type="entry name" value="P450"/>
</dbReference>
<evidence type="ECO:0000256" key="13">
    <source>
        <dbReference type="PIRSR" id="PIRSR602401-1"/>
    </source>
</evidence>
<feature type="binding site" description="axial binding residue" evidence="13">
    <location>
        <position position="439"/>
    </location>
    <ligand>
        <name>heme</name>
        <dbReference type="ChEBI" id="CHEBI:30413"/>
    </ligand>
    <ligandPart>
        <name>Fe</name>
        <dbReference type="ChEBI" id="CHEBI:18248"/>
    </ligandPart>
</feature>
<keyword evidence="5 13" id="KW-0349">Heme</keyword>
<dbReference type="GO" id="GO:0016705">
    <property type="term" value="F:oxidoreductase activity, acting on paired donors, with incorporation or reduction of molecular oxygen"/>
    <property type="evidence" value="ECO:0007669"/>
    <property type="project" value="InterPro"/>
</dbReference>
<dbReference type="Gene3D" id="1.10.630.10">
    <property type="entry name" value="Cytochrome P450"/>
    <property type="match status" value="1"/>
</dbReference>
<dbReference type="PRINTS" id="PR00463">
    <property type="entry name" value="EP450I"/>
</dbReference>
<keyword evidence="7" id="KW-0256">Endoplasmic reticulum</keyword>
<evidence type="ECO:0000313" key="17">
    <source>
        <dbReference type="Proteomes" id="UP001458880"/>
    </source>
</evidence>
<dbReference type="GO" id="GO:0005789">
    <property type="term" value="C:endoplasmic reticulum membrane"/>
    <property type="evidence" value="ECO:0007669"/>
    <property type="project" value="UniProtKB-SubCell"/>
</dbReference>
<comment type="cofactor">
    <cofactor evidence="1 13">
        <name>heme</name>
        <dbReference type="ChEBI" id="CHEBI:30413"/>
    </cofactor>
</comment>
<evidence type="ECO:0000256" key="7">
    <source>
        <dbReference type="ARBA" id="ARBA00022824"/>
    </source>
</evidence>
<dbReference type="Proteomes" id="UP001458880">
    <property type="component" value="Unassembled WGS sequence"/>
</dbReference>
<dbReference type="PROSITE" id="PS00086">
    <property type="entry name" value="CYTOCHROME_P450"/>
    <property type="match status" value="1"/>
</dbReference>
<keyword evidence="15" id="KW-1133">Transmembrane helix</keyword>
<keyword evidence="9 14" id="KW-0560">Oxidoreductase</keyword>
<dbReference type="InterPro" id="IPR050476">
    <property type="entry name" value="Insect_CytP450_Detox"/>
</dbReference>
<evidence type="ECO:0000256" key="10">
    <source>
        <dbReference type="ARBA" id="ARBA00023004"/>
    </source>
</evidence>